<gene>
    <name evidence="5" type="ORF">GCM10011499_02210</name>
</gene>
<evidence type="ECO:0000256" key="2">
    <source>
        <dbReference type="ARBA" id="ARBA00023125"/>
    </source>
</evidence>
<dbReference type="Pfam" id="PF00392">
    <property type="entry name" value="GntR"/>
    <property type="match status" value="1"/>
</dbReference>
<sequence>MRLMGVLKGQHAGYRERLIVANGLKLRAFDLGRQATSADVIYDALRDAIIRGELEEGEALRQDTIARMFNVSRIPVREAMQRLEAQGLVISERYKGVVVASLSHEQITEIFQFRALVEPSVIEMAVPLMSAKSLEQAQYYCDAFGAETDPERWGDLNRHFHNCLYVDCDKPYYLSVIDKTNDLVERYVRLVLYLTQGMRNAVAEHQAILDACVAKKPKQAAELTRQHIDKAGKTLVSYLRDHTRK</sequence>
<name>A0A916R5I8_9HYPH</name>
<evidence type="ECO:0000256" key="1">
    <source>
        <dbReference type="ARBA" id="ARBA00023015"/>
    </source>
</evidence>
<dbReference type="GO" id="GO:0003700">
    <property type="term" value="F:DNA-binding transcription factor activity"/>
    <property type="evidence" value="ECO:0007669"/>
    <property type="project" value="InterPro"/>
</dbReference>
<keyword evidence="2" id="KW-0238">DNA-binding</keyword>
<proteinExistence type="predicted"/>
<dbReference type="SMART" id="SM00345">
    <property type="entry name" value="HTH_GNTR"/>
    <property type="match status" value="1"/>
</dbReference>
<accession>A0A916R5I8</accession>
<dbReference type="Proteomes" id="UP000596977">
    <property type="component" value="Unassembled WGS sequence"/>
</dbReference>
<dbReference type="Pfam" id="PF07729">
    <property type="entry name" value="FCD"/>
    <property type="match status" value="1"/>
</dbReference>
<reference evidence="5 6" key="1">
    <citation type="journal article" date="2014" name="Int. J. Syst. Evol. Microbiol.">
        <title>Complete genome sequence of Corynebacterium casei LMG S-19264T (=DSM 44701T), isolated from a smear-ripened cheese.</title>
        <authorList>
            <consortium name="US DOE Joint Genome Institute (JGI-PGF)"/>
            <person name="Walter F."/>
            <person name="Albersmeier A."/>
            <person name="Kalinowski J."/>
            <person name="Ruckert C."/>
        </authorList>
    </citation>
    <scope>NUCLEOTIDE SEQUENCE [LARGE SCALE GENOMIC DNA]</scope>
    <source>
        <strain evidence="5 6">CGMCC 1.15896</strain>
    </source>
</reference>
<dbReference type="PANTHER" id="PTHR43537:SF41">
    <property type="entry name" value="TRANSCRIPTIONAL REGULATORY PROTEIN"/>
    <property type="match status" value="1"/>
</dbReference>
<dbReference type="PROSITE" id="PS50949">
    <property type="entry name" value="HTH_GNTR"/>
    <property type="match status" value="1"/>
</dbReference>
<keyword evidence="1" id="KW-0805">Transcription regulation</keyword>
<dbReference type="InterPro" id="IPR036390">
    <property type="entry name" value="WH_DNA-bd_sf"/>
</dbReference>
<dbReference type="InterPro" id="IPR036388">
    <property type="entry name" value="WH-like_DNA-bd_sf"/>
</dbReference>
<dbReference type="SUPFAM" id="SSF48008">
    <property type="entry name" value="GntR ligand-binding domain-like"/>
    <property type="match status" value="1"/>
</dbReference>
<comment type="caution">
    <text evidence="5">The sequence shown here is derived from an EMBL/GenBank/DDBJ whole genome shotgun (WGS) entry which is preliminary data.</text>
</comment>
<keyword evidence="3" id="KW-0804">Transcription</keyword>
<dbReference type="InterPro" id="IPR008920">
    <property type="entry name" value="TF_FadR/GntR_C"/>
</dbReference>
<evidence type="ECO:0000313" key="5">
    <source>
        <dbReference type="EMBL" id="GGA36440.1"/>
    </source>
</evidence>
<dbReference type="CDD" id="cd07377">
    <property type="entry name" value="WHTH_GntR"/>
    <property type="match status" value="1"/>
</dbReference>
<dbReference type="Gene3D" id="1.20.120.530">
    <property type="entry name" value="GntR ligand-binding domain-like"/>
    <property type="match status" value="1"/>
</dbReference>
<dbReference type="PANTHER" id="PTHR43537">
    <property type="entry name" value="TRANSCRIPTIONAL REGULATOR, GNTR FAMILY"/>
    <property type="match status" value="1"/>
</dbReference>
<dbReference type="GO" id="GO:0003677">
    <property type="term" value="F:DNA binding"/>
    <property type="evidence" value="ECO:0007669"/>
    <property type="project" value="UniProtKB-KW"/>
</dbReference>
<dbReference type="SMART" id="SM00895">
    <property type="entry name" value="FCD"/>
    <property type="match status" value="1"/>
</dbReference>
<dbReference type="PRINTS" id="PR00035">
    <property type="entry name" value="HTHGNTR"/>
</dbReference>
<dbReference type="Gene3D" id="1.10.10.10">
    <property type="entry name" value="Winged helix-like DNA-binding domain superfamily/Winged helix DNA-binding domain"/>
    <property type="match status" value="1"/>
</dbReference>
<dbReference type="EMBL" id="BMKB01000001">
    <property type="protein sequence ID" value="GGA36440.1"/>
    <property type="molecule type" value="Genomic_DNA"/>
</dbReference>
<dbReference type="InterPro" id="IPR000524">
    <property type="entry name" value="Tscrpt_reg_HTH_GntR"/>
</dbReference>
<dbReference type="SUPFAM" id="SSF46785">
    <property type="entry name" value="Winged helix' DNA-binding domain"/>
    <property type="match status" value="1"/>
</dbReference>
<feature type="domain" description="HTH gntR-type" evidence="4">
    <location>
        <begin position="35"/>
        <end position="102"/>
    </location>
</feature>
<evidence type="ECO:0000313" key="6">
    <source>
        <dbReference type="Proteomes" id="UP000596977"/>
    </source>
</evidence>
<organism evidence="5 6">
    <name type="scientific">Pelagibacterium lentulum</name>
    <dbReference type="NCBI Taxonomy" id="2029865"/>
    <lineage>
        <taxon>Bacteria</taxon>
        <taxon>Pseudomonadati</taxon>
        <taxon>Pseudomonadota</taxon>
        <taxon>Alphaproteobacteria</taxon>
        <taxon>Hyphomicrobiales</taxon>
        <taxon>Devosiaceae</taxon>
        <taxon>Pelagibacterium</taxon>
    </lineage>
</organism>
<evidence type="ECO:0000256" key="3">
    <source>
        <dbReference type="ARBA" id="ARBA00023163"/>
    </source>
</evidence>
<protein>
    <submittedName>
        <fullName evidence="5">Transcriptional regulator</fullName>
    </submittedName>
</protein>
<evidence type="ECO:0000259" key="4">
    <source>
        <dbReference type="PROSITE" id="PS50949"/>
    </source>
</evidence>
<dbReference type="InterPro" id="IPR011711">
    <property type="entry name" value="GntR_C"/>
</dbReference>
<dbReference type="AlphaFoldDB" id="A0A916R5I8"/>
<keyword evidence="6" id="KW-1185">Reference proteome</keyword>